<accession>A0A0G0NA41</accession>
<evidence type="ECO:0000313" key="1">
    <source>
        <dbReference type="EMBL" id="KKR12323.1"/>
    </source>
</evidence>
<sequence length="146" mass="15923">MAGKIIIIGTGQMVSPTPTPQAACSVIAVWFYTGIQIVLKCDSFLFLFEHPYGGRRIESGYRRRAHYENDPKLIGVGEILLPITGIRMAYVRADGIVAICDNREGASAAVGEVAESLRALFKIGVGDDIIIDEVGYTALTHFFKVM</sequence>
<protein>
    <submittedName>
        <fullName evidence="1">Uncharacterized protein</fullName>
    </submittedName>
</protein>
<dbReference type="STRING" id="1619013.UT41_C0002G0097"/>
<dbReference type="EMBL" id="LBWR01000002">
    <property type="protein sequence ID" value="KKR12323.1"/>
    <property type="molecule type" value="Genomic_DNA"/>
</dbReference>
<proteinExistence type="predicted"/>
<evidence type="ECO:0000313" key="2">
    <source>
        <dbReference type="Proteomes" id="UP000034665"/>
    </source>
</evidence>
<dbReference type="AlphaFoldDB" id="A0A0G0NA41"/>
<name>A0A0G0NA41_9BACT</name>
<comment type="caution">
    <text evidence="1">The sequence shown here is derived from an EMBL/GenBank/DDBJ whole genome shotgun (WGS) entry which is preliminary data.</text>
</comment>
<organism evidence="1 2">
    <name type="scientific">Candidatus Wolfebacteria bacterium GW2011_GWC2_39_22</name>
    <dbReference type="NCBI Taxonomy" id="1619013"/>
    <lineage>
        <taxon>Bacteria</taxon>
        <taxon>Candidatus Wolfeibacteriota</taxon>
    </lineage>
</organism>
<gene>
    <name evidence="1" type="ORF">UT41_C0002G0097</name>
</gene>
<reference evidence="1 2" key="1">
    <citation type="journal article" date="2015" name="Nature">
        <title>rRNA introns, odd ribosomes, and small enigmatic genomes across a large radiation of phyla.</title>
        <authorList>
            <person name="Brown C.T."/>
            <person name="Hug L.A."/>
            <person name="Thomas B.C."/>
            <person name="Sharon I."/>
            <person name="Castelle C.J."/>
            <person name="Singh A."/>
            <person name="Wilkins M.J."/>
            <person name="Williams K.H."/>
            <person name="Banfield J.F."/>
        </authorList>
    </citation>
    <scope>NUCLEOTIDE SEQUENCE [LARGE SCALE GENOMIC DNA]</scope>
</reference>
<dbReference type="Proteomes" id="UP000034665">
    <property type="component" value="Unassembled WGS sequence"/>
</dbReference>